<organism evidence="1 2">
    <name type="scientific">Holdemania filiformis</name>
    <dbReference type="NCBI Taxonomy" id="61171"/>
    <lineage>
        <taxon>Bacteria</taxon>
        <taxon>Bacillati</taxon>
        <taxon>Bacillota</taxon>
        <taxon>Erysipelotrichia</taxon>
        <taxon>Erysipelotrichales</taxon>
        <taxon>Erysipelotrichaceae</taxon>
        <taxon>Holdemania</taxon>
    </lineage>
</organism>
<accession>A0A412G168</accession>
<dbReference type="InterPro" id="IPR008930">
    <property type="entry name" value="Terpenoid_cyclase/PrenylTrfase"/>
</dbReference>
<evidence type="ECO:0000313" key="1">
    <source>
        <dbReference type="EMBL" id="RGR74176.1"/>
    </source>
</evidence>
<dbReference type="Proteomes" id="UP000284178">
    <property type="component" value="Unassembled WGS sequence"/>
</dbReference>
<comment type="caution">
    <text evidence="1">The sequence shown here is derived from an EMBL/GenBank/DDBJ whole genome shotgun (WGS) entry which is preliminary data.</text>
</comment>
<dbReference type="GeneID" id="83015511"/>
<proteinExistence type="predicted"/>
<dbReference type="RefSeq" id="WP_117894933.1">
    <property type="nucleotide sequence ID" value="NZ_CABJCV010000009.1"/>
</dbReference>
<keyword evidence="2" id="KW-1185">Reference proteome</keyword>
<dbReference type="SUPFAM" id="SSF48239">
    <property type="entry name" value="Terpenoid cyclases/Protein prenyltransferases"/>
    <property type="match status" value="1"/>
</dbReference>
<sequence>MKKRMTQAQFQQIRRWVLRNGRPLEWARWQAMFEGGSQNQAAEVLRGYQNADGGFGWGLEPDCMNPQSSPYQTGSALALAEALQLDAHDPLYQGACAYLSQESTAYQDGWPFTIQSNDDFPHAPWMGYDPMLNDAESFGLNLGLARQILTHDCDDKALRAKAEAIVVKALEQLFTQEDFGEMGVDAFCGWLPQLNFLPATAYTHDQIRERILTLIEKRVERDPAQWQEYKPRPSYFVRSRNDAAYPRLKDLVEAELDYLIDTCPEGDVWEIPWNWAGLYPEAFRVARTQWKGWKAIENIAFLMAFDRIEPAVQKGNHTDE</sequence>
<protein>
    <submittedName>
        <fullName evidence="1">Uncharacterized protein</fullName>
    </submittedName>
</protein>
<evidence type="ECO:0000313" key="2">
    <source>
        <dbReference type="Proteomes" id="UP000284178"/>
    </source>
</evidence>
<dbReference type="AlphaFoldDB" id="A0A412G168"/>
<name>A0A412G168_9FIRM</name>
<reference evidence="1 2" key="1">
    <citation type="submission" date="2018-08" db="EMBL/GenBank/DDBJ databases">
        <title>A genome reference for cultivated species of the human gut microbiota.</title>
        <authorList>
            <person name="Zou Y."/>
            <person name="Xue W."/>
            <person name="Luo G."/>
        </authorList>
    </citation>
    <scope>NUCLEOTIDE SEQUENCE [LARGE SCALE GENOMIC DNA]</scope>
    <source>
        <strain evidence="1 2">AF24-29</strain>
    </source>
</reference>
<gene>
    <name evidence="1" type="ORF">DWY25_08860</name>
</gene>
<dbReference type="EMBL" id="QRUP01000009">
    <property type="protein sequence ID" value="RGR74176.1"/>
    <property type="molecule type" value="Genomic_DNA"/>
</dbReference>